<evidence type="ECO:0000313" key="4">
    <source>
        <dbReference type="EMBL" id="RKN38885.1"/>
    </source>
</evidence>
<proteinExistence type="predicted"/>
<evidence type="ECO:0000313" key="5">
    <source>
        <dbReference type="Proteomes" id="UP000281726"/>
    </source>
</evidence>
<dbReference type="Gene3D" id="3.40.50.150">
    <property type="entry name" value="Vaccinia Virus protein VP39"/>
    <property type="match status" value="1"/>
</dbReference>
<comment type="caution">
    <text evidence="4">The sequence shown here is derived from an EMBL/GenBank/DDBJ whole genome shotgun (WGS) entry which is preliminary data.</text>
</comment>
<dbReference type="InterPro" id="IPR029063">
    <property type="entry name" value="SAM-dependent_MTases_sf"/>
</dbReference>
<name>A0A3A9YSD8_9ACTN</name>
<dbReference type="PANTHER" id="PTHR43861">
    <property type="entry name" value="TRANS-ACONITATE 2-METHYLTRANSFERASE-RELATED"/>
    <property type="match status" value="1"/>
</dbReference>
<dbReference type="Proteomes" id="UP000281726">
    <property type="component" value="Unassembled WGS sequence"/>
</dbReference>
<dbReference type="PANTHER" id="PTHR43861:SF1">
    <property type="entry name" value="TRANS-ACONITATE 2-METHYLTRANSFERASE"/>
    <property type="match status" value="1"/>
</dbReference>
<evidence type="ECO:0000256" key="1">
    <source>
        <dbReference type="ARBA" id="ARBA00022603"/>
    </source>
</evidence>
<feature type="domain" description="Methyltransferase" evidence="3">
    <location>
        <begin position="46"/>
        <end position="142"/>
    </location>
</feature>
<dbReference type="OrthoDB" id="7062303at2"/>
<protein>
    <submittedName>
        <fullName evidence="4">Class I SAM-dependent methyltransferase</fullName>
    </submittedName>
</protein>
<organism evidence="4 5">
    <name type="scientific">Micromonospora endolithica</name>
    <dbReference type="NCBI Taxonomy" id="230091"/>
    <lineage>
        <taxon>Bacteria</taxon>
        <taxon>Bacillati</taxon>
        <taxon>Actinomycetota</taxon>
        <taxon>Actinomycetes</taxon>
        <taxon>Micromonosporales</taxon>
        <taxon>Micromonosporaceae</taxon>
        <taxon>Micromonospora</taxon>
    </lineage>
</organism>
<dbReference type="AlphaFoldDB" id="A0A3A9YSD8"/>
<dbReference type="SUPFAM" id="SSF53335">
    <property type="entry name" value="S-adenosyl-L-methionine-dependent methyltransferases"/>
    <property type="match status" value="1"/>
</dbReference>
<dbReference type="GO" id="GO:0008168">
    <property type="term" value="F:methyltransferase activity"/>
    <property type="evidence" value="ECO:0007669"/>
    <property type="project" value="UniProtKB-KW"/>
</dbReference>
<keyword evidence="2 4" id="KW-0808">Transferase</keyword>
<sequence length="248" mass="27772">MARQLDPYALLADVYDRLSRVESKEIAAEYLVRRLKGLHPGRTISVVDLACGSGNVTTALLRHENVTVTAVDTSASMLAIAEAKAQRLNQAVSFVHSDIRQLDLATPHDGAVCLSFSLAYLAEKADLLQFIRRLGANIRRGGLFLFDMIDRSALRSDWFDIEAKRWQSVGLSARVEWTDRAAGAYRIEYSRDDLQHGRVFEHHHGRAYLESELVTAFTSESYFTIVPLSALATSCATPHLRYFLAQRT</sequence>
<gene>
    <name evidence="4" type="ORF">D7223_30075</name>
</gene>
<dbReference type="Pfam" id="PF13649">
    <property type="entry name" value="Methyltransf_25"/>
    <property type="match status" value="1"/>
</dbReference>
<dbReference type="EMBL" id="RBAK01000019">
    <property type="protein sequence ID" value="RKN38885.1"/>
    <property type="molecule type" value="Genomic_DNA"/>
</dbReference>
<dbReference type="CDD" id="cd02440">
    <property type="entry name" value="AdoMet_MTases"/>
    <property type="match status" value="1"/>
</dbReference>
<evidence type="ECO:0000256" key="2">
    <source>
        <dbReference type="ARBA" id="ARBA00022679"/>
    </source>
</evidence>
<dbReference type="GO" id="GO:0032259">
    <property type="term" value="P:methylation"/>
    <property type="evidence" value="ECO:0007669"/>
    <property type="project" value="UniProtKB-KW"/>
</dbReference>
<dbReference type="RefSeq" id="WP_120732676.1">
    <property type="nucleotide sequence ID" value="NZ_RBAK01000019.1"/>
</dbReference>
<accession>A0A3A9YSD8</accession>
<dbReference type="Gene3D" id="2.20.25.110">
    <property type="entry name" value="S-adenosyl-L-methionine-dependent methyltransferases"/>
    <property type="match status" value="1"/>
</dbReference>
<evidence type="ECO:0000259" key="3">
    <source>
        <dbReference type="Pfam" id="PF13649"/>
    </source>
</evidence>
<reference evidence="4 5" key="1">
    <citation type="journal article" date="2004" name="Syst. Appl. Microbiol.">
        <title>Cryptoendolithic actinomycetes from antarctic sandstone rock samples: Micromonospora endolithica sp. nov. and two isolates related to Micromonospora coerulea Jensen 1932.</title>
        <authorList>
            <person name="Hirsch P."/>
            <person name="Mevs U."/>
            <person name="Kroppenstedt R.M."/>
            <person name="Schumann P."/>
            <person name="Stackebrandt E."/>
        </authorList>
    </citation>
    <scope>NUCLEOTIDE SEQUENCE [LARGE SCALE GENOMIC DNA]</scope>
    <source>
        <strain evidence="4 5">JCM 12677</strain>
    </source>
</reference>
<keyword evidence="1 4" id="KW-0489">Methyltransferase</keyword>
<keyword evidence="5" id="KW-1185">Reference proteome</keyword>
<dbReference type="InterPro" id="IPR041698">
    <property type="entry name" value="Methyltransf_25"/>
</dbReference>